<protein>
    <submittedName>
        <fullName evidence="2">GCRV-induced 2i-like protein</fullName>
    </submittedName>
</protein>
<evidence type="ECO:0000313" key="1">
    <source>
        <dbReference type="EMBL" id="RXN03438.1"/>
    </source>
</evidence>
<dbReference type="PANTHER" id="PTHR36542">
    <property type="entry name" value="GIG2-LIKE PROTEIN DRED-RELATED"/>
    <property type="match status" value="1"/>
</dbReference>
<evidence type="ECO:0000313" key="3">
    <source>
        <dbReference type="Proteomes" id="UP000290572"/>
    </source>
</evidence>
<dbReference type="EMBL" id="QBIY01011537">
    <property type="protein sequence ID" value="RXN30961.1"/>
    <property type="molecule type" value="Genomic_DNA"/>
</dbReference>
<keyword evidence="3" id="KW-1185">Reference proteome</keyword>
<reference evidence="2 3" key="1">
    <citation type="submission" date="2018-03" db="EMBL/GenBank/DDBJ databases">
        <title>Draft genome sequence of Rohu Carp (Labeo rohita).</title>
        <authorList>
            <person name="Das P."/>
            <person name="Kushwaha B."/>
            <person name="Joshi C.G."/>
            <person name="Kumar D."/>
            <person name="Nagpure N.S."/>
            <person name="Sahoo L."/>
            <person name="Das S.P."/>
            <person name="Bit A."/>
            <person name="Patnaik S."/>
            <person name="Meher P.K."/>
            <person name="Jayasankar P."/>
            <person name="Koringa P.G."/>
            <person name="Patel N.V."/>
            <person name="Hinsu A.T."/>
            <person name="Kumar R."/>
            <person name="Pandey M."/>
            <person name="Agarwal S."/>
            <person name="Srivastava S."/>
            <person name="Singh M."/>
            <person name="Iquebal M.A."/>
            <person name="Jaiswal S."/>
            <person name="Angadi U.B."/>
            <person name="Kumar N."/>
            <person name="Raza M."/>
            <person name="Shah T.M."/>
            <person name="Rai A."/>
            <person name="Jena J.K."/>
        </authorList>
    </citation>
    <scope>NUCLEOTIDE SEQUENCE [LARGE SCALE GENOMIC DNA]</scope>
    <source>
        <strain evidence="2">DASCIFA01</strain>
        <tissue evidence="2">Testis</tissue>
    </source>
</reference>
<proteinExistence type="predicted"/>
<dbReference type="AlphaFoldDB" id="A0A498NGK9"/>
<name>A0A498NGK9_LABRO</name>
<comment type="caution">
    <text evidence="2">The sequence shown here is derived from an EMBL/GenBank/DDBJ whole genome shotgun (WGS) entry which is preliminary data.</text>
</comment>
<sequence>MPDYATLGISPKILPMRLPCDKQDVETQFTRYTMYVNLSKHSDYFECHGKLHWKTEEAVSWKENMHHVPQYNDGSLKIYDEGFRPSSGGMLGPRVYLRRSKEKASHYPDYAGREQLAMLKVKV</sequence>
<gene>
    <name evidence="1" type="ORF">ROHU_013457</name>
    <name evidence="2" type="ORF">ROHU_017365</name>
</gene>
<organism evidence="2 3">
    <name type="scientific">Labeo rohita</name>
    <name type="common">Indian major carp</name>
    <name type="synonym">Cyprinus rohita</name>
    <dbReference type="NCBI Taxonomy" id="84645"/>
    <lineage>
        <taxon>Eukaryota</taxon>
        <taxon>Metazoa</taxon>
        <taxon>Chordata</taxon>
        <taxon>Craniata</taxon>
        <taxon>Vertebrata</taxon>
        <taxon>Euteleostomi</taxon>
        <taxon>Actinopterygii</taxon>
        <taxon>Neopterygii</taxon>
        <taxon>Teleostei</taxon>
        <taxon>Ostariophysi</taxon>
        <taxon>Cypriniformes</taxon>
        <taxon>Cyprinidae</taxon>
        <taxon>Labeoninae</taxon>
        <taxon>Labeonini</taxon>
        <taxon>Labeo</taxon>
    </lineage>
</organism>
<dbReference type="GO" id="GO:0005737">
    <property type="term" value="C:cytoplasm"/>
    <property type="evidence" value="ECO:0007669"/>
    <property type="project" value="TreeGrafter"/>
</dbReference>
<dbReference type="Proteomes" id="UP000290572">
    <property type="component" value="Unassembled WGS sequence"/>
</dbReference>
<dbReference type="PANTHER" id="PTHR36542:SF2">
    <property type="entry name" value="GIG2-LIKE PROTEIN DRED-RELATED"/>
    <property type="match status" value="1"/>
</dbReference>
<accession>A0A498NGK9</accession>
<evidence type="ECO:0000313" key="2">
    <source>
        <dbReference type="EMBL" id="RXN30961.1"/>
    </source>
</evidence>
<dbReference type="EMBL" id="QBIY01013482">
    <property type="protein sequence ID" value="RXN03438.1"/>
    <property type="molecule type" value="Genomic_DNA"/>
</dbReference>